<dbReference type="EMBL" id="MU128912">
    <property type="protein sequence ID" value="KAF9520354.1"/>
    <property type="molecule type" value="Genomic_DNA"/>
</dbReference>
<protein>
    <submittedName>
        <fullName evidence="2">Uncharacterized protein</fullName>
    </submittedName>
</protein>
<comment type="caution">
    <text evidence="2">The sequence shown here is derived from an EMBL/GenBank/DDBJ whole genome shotgun (WGS) entry which is preliminary data.</text>
</comment>
<dbReference type="Pfam" id="PF11578">
    <property type="entry name" value="DUF3237"/>
    <property type="match status" value="1"/>
</dbReference>
<keyword evidence="3" id="KW-1185">Reference proteome</keyword>
<organism evidence="2 3">
    <name type="scientific">Hydnum rufescens UP504</name>
    <dbReference type="NCBI Taxonomy" id="1448309"/>
    <lineage>
        <taxon>Eukaryota</taxon>
        <taxon>Fungi</taxon>
        <taxon>Dikarya</taxon>
        <taxon>Basidiomycota</taxon>
        <taxon>Agaricomycotina</taxon>
        <taxon>Agaricomycetes</taxon>
        <taxon>Cantharellales</taxon>
        <taxon>Hydnaceae</taxon>
        <taxon>Hydnum</taxon>
    </lineage>
</organism>
<feature type="signal peptide" evidence="1">
    <location>
        <begin position="1"/>
        <end position="23"/>
    </location>
</feature>
<sequence>MFRSLSPFAVLSAASWGICSIMAAHQPRLQHVFTASLVVDFPKQFLIKTPSYTRLNVAIIGGNWTTPDGVLIANVVPGLGAEWGTIDKFGVLSLDVSYNVHFVKDKKYAYVRLTGFGVSGKSNEGRTVVETDSEDYSFLNDVMFIAPGKFSGHVGVAQQWAPIDALHGVP</sequence>
<dbReference type="Proteomes" id="UP000886523">
    <property type="component" value="Unassembled WGS sequence"/>
</dbReference>
<name>A0A9P6B9Q2_9AGAM</name>
<evidence type="ECO:0000256" key="1">
    <source>
        <dbReference type="SAM" id="SignalP"/>
    </source>
</evidence>
<keyword evidence="1" id="KW-0732">Signal</keyword>
<feature type="chain" id="PRO_5040490463" evidence="1">
    <location>
        <begin position="24"/>
        <end position="170"/>
    </location>
</feature>
<reference evidence="2" key="1">
    <citation type="journal article" date="2020" name="Nat. Commun.">
        <title>Large-scale genome sequencing of mycorrhizal fungi provides insights into the early evolution of symbiotic traits.</title>
        <authorList>
            <person name="Miyauchi S."/>
            <person name="Kiss E."/>
            <person name="Kuo A."/>
            <person name="Drula E."/>
            <person name="Kohler A."/>
            <person name="Sanchez-Garcia M."/>
            <person name="Morin E."/>
            <person name="Andreopoulos B."/>
            <person name="Barry K.W."/>
            <person name="Bonito G."/>
            <person name="Buee M."/>
            <person name="Carver A."/>
            <person name="Chen C."/>
            <person name="Cichocki N."/>
            <person name="Clum A."/>
            <person name="Culley D."/>
            <person name="Crous P.W."/>
            <person name="Fauchery L."/>
            <person name="Girlanda M."/>
            <person name="Hayes R.D."/>
            <person name="Keri Z."/>
            <person name="LaButti K."/>
            <person name="Lipzen A."/>
            <person name="Lombard V."/>
            <person name="Magnuson J."/>
            <person name="Maillard F."/>
            <person name="Murat C."/>
            <person name="Nolan M."/>
            <person name="Ohm R.A."/>
            <person name="Pangilinan J."/>
            <person name="Pereira M.F."/>
            <person name="Perotto S."/>
            <person name="Peter M."/>
            <person name="Pfister S."/>
            <person name="Riley R."/>
            <person name="Sitrit Y."/>
            <person name="Stielow J.B."/>
            <person name="Szollosi G."/>
            <person name="Zifcakova L."/>
            <person name="Stursova M."/>
            <person name="Spatafora J.W."/>
            <person name="Tedersoo L."/>
            <person name="Vaario L.M."/>
            <person name="Yamada A."/>
            <person name="Yan M."/>
            <person name="Wang P."/>
            <person name="Xu J."/>
            <person name="Bruns T."/>
            <person name="Baldrian P."/>
            <person name="Vilgalys R."/>
            <person name="Dunand C."/>
            <person name="Henrissat B."/>
            <person name="Grigoriev I.V."/>
            <person name="Hibbett D."/>
            <person name="Nagy L.G."/>
            <person name="Martin F.M."/>
        </authorList>
    </citation>
    <scope>NUCLEOTIDE SEQUENCE</scope>
    <source>
        <strain evidence="2">UP504</strain>
    </source>
</reference>
<evidence type="ECO:0000313" key="2">
    <source>
        <dbReference type="EMBL" id="KAF9520354.1"/>
    </source>
</evidence>
<evidence type="ECO:0000313" key="3">
    <source>
        <dbReference type="Proteomes" id="UP000886523"/>
    </source>
</evidence>
<gene>
    <name evidence="2" type="ORF">BS47DRAFT_1335983</name>
</gene>
<accession>A0A9P6B9Q2</accession>
<dbReference type="OrthoDB" id="5231894at2759"/>
<proteinExistence type="predicted"/>
<dbReference type="AlphaFoldDB" id="A0A9P6B9Q2"/>
<dbReference type="Gene3D" id="2.40.160.20">
    <property type="match status" value="1"/>
</dbReference>